<feature type="transmembrane region" description="Helical" evidence="8">
    <location>
        <begin position="442"/>
        <end position="458"/>
    </location>
</feature>
<dbReference type="CDD" id="cd00333">
    <property type="entry name" value="MIP"/>
    <property type="match status" value="1"/>
</dbReference>
<evidence type="ECO:0000256" key="5">
    <source>
        <dbReference type="ARBA" id="ARBA00022989"/>
    </source>
</evidence>
<dbReference type="PRINTS" id="PR00783">
    <property type="entry name" value="MINTRINSICP"/>
</dbReference>
<dbReference type="GO" id="GO:0015250">
    <property type="term" value="F:water channel activity"/>
    <property type="evidence" value="ECO:0007669"/>
    <property type="project" value="TreeGrafter"/>
</dbReference>
<feature type="region of interest" description="Disordered" evidence="7">
    <location>
        <begin position="1"/>
        <end position="109"/>
    </location>
</feature>
<organism evidence="9 10">
    <name type="scientific">Aspergillus flavus (strain ATCC 200026 / FGSC A1120 / IAM 13836 / NRRL 3357 / JCM 12722 / SRRC 167)</name>
    <dbReference type="NCBI Taxonomy" id="332952"/>
    <lineage>
        <taxon>Eukaryota</taxon>
        <taxon>Fungi</taxon>
        <taxon>Dikarya</taxon>
        <taxon>Ascomycota</taxon>
        <taxon>Pezizomycotina</taxon>
        <taxon>Eurotiomycetes</taxon>
        <taxon>Eurotiomycetidae</taxon>
        <taxon>Eurotiales</taxon>
        <taxon>Aspergillaceae</taxon>
        <taxon>Aspergillus</taxon>
        <taxon>Aspergillus subgen. Circumdati</taxon>
    </lineage>
</organism>
<evidence type="ECO:0000313" key="9">
    <source>
        <dbReference type="EMBL" id="QRD86897.1"/>
    </source>
</evidence>
<keyword evidence="6 8" id="KW-0472">Membrane</keyword>
<reference evidence="10" key="1">
    <citation type="journal article" date="2021" name="G3 (Bethesda)">
        <title>Chromosome assembled and annotated genome sequence of Aspergillus flavus NRRL 3357.</title>
        <authorList>
            <person name="Skerker J.M."/>
            <person name="Pianalto K.M."/>
            <person name="Mondo S.J."/>
            <person name="Yang K."/>
            <person name="Arkin A.P."/>
            <person name="Keller N.P."/>
            <person name="Grigoriev I.V."/>
            <person name="Louise Glass N.L."/>
        </authorList>
    </citation>
    <scope>NUCLEOTIDE SEQUENCE [LARGE SCALE GENOMIC DNA]</scope>
    <source>
        <strain evidence="10">ATCC 200026 / FGSC A1120 / IAM 13836 / NRRL 3357 / JCM 12722 / SRRC 167</strain>
    </source>
</reference>
<evidence type="ECO:0000256" key="8">
    <source>
        <dbReference type="SAM" id="Phobius"/>
    </source>
</evidence>
<dbReference type="Gene3D" id="1.20.1080.10">
    <property type="entry name" value="Glycerol uptake facilitator protein"/>
    <property type="match status" value="1"/>
</dbReference>
<dbReference type="EMBL" id="CP044620">
    <property type="protein sequence ID" value="QRD86897.1"/>
    <property type="molecule type" value="Genomic_DNA"/>
</dbReference>
<dbReference type="Pfam" id="PF00230">
    <property type="entry name" value="MIP"/>
    <property type="match status" value="1"/>
</dbReference>
<dbReference type="AlphaFoldDB" id="A0A7U2MN79"/>
<proteinExistence type="inferred from homology"/>
<accession>A0A7U2MN79</accession>
<comment type="subcellular location">
    <subcellularLocation>
        <location evidence="1">Membrane</location>
        <topology evidence="1">Multi-pass membrane protein</topology>
    </subcellularLocation>
</comment>
<dbReference type="VEuPathDB" id="FungiDB:F9C07_2282757"/>
<comment type="similarity">
    <text evidence="2">Belongs to the MIP/aquaporin (TC 1.A.8) family.</text>
</comment>
<evidence type="ECO:0000256" key="6">
    <source>
        <dbReference type="ARBA" id="ARBA00023136"/>
    </source>
</evidence>
<evidence type="ECO:0000313" key="10">
    <source>
        <dbReference type="Proteomes" id="UP000596276"/>
    </source>
</evidence>
<dbReference type="InterPro" id="IPR023271">
    <property type="entry name" value="Aquaporin-like"/>
</dbReference>
<feature type="compositionally biased region" description="Basic and acidic residues" evidence="7">
    <location>
        <begin position="207"/>
        <end position="216"/>
    </location>
</feature>
<gene>
    <name evidence="9" type="ORF">F9C07_2282757</name>
</gene>
<keyword evidence="10" id="KW-1185">Reference proteome</keyword>
<keyword evidence="3" id="KW-0813">Transport</keyword>
<feature type="transmembrane region" description="Helical" evidence="8">
    <location>
        <begin position="248"/>
        <end position="270"/>
    </location>
</feature>
<feature type="transmembrane region" description="Helical" evidence="8">
    <location>
        <begin position="464"/>
        <end position="490"/>
    </location>
</feature>
<name>A0A7U2MN79_ASPFN</name>
<sequence>MMTPLKSEMPEEQDLADGRQDRNNDLNTIQENRNESSTANEQQNNTRQDRQRPPLHYHNTGSQRPARYSQLRRRQTNQTSRTNQTTHTNQTIPSLAGPREPDPNWTYVHPEYHDMNPDYGKSNEEPVWGLAKPLPRVVRPGMRRHDGGGTTSAYPTGQKGESEPVPELEATPDQGDEHGKEGQDVSSPGPGAHGDTMVHQEMSNADAPDRVSRPVEDEVTEDASDPYGGEAEHFNKWSRVRHRLREPFAEWLGTTVAMLIGLCATLAISTGKGDAGNKLTLYWAWGLAITVGIYIAGGISGGHLNPAISISLWIYRGFPGRRCIYYVIAQILGALTAGGLAYCIYRDSIFHSGSNSGTGITMGATGLGFYTEPLAYVRNVTAFFNEFVAAAILICTIFAMGDDSNAPPGAGMHSFIIGLLIFVLAIGFGYNTGGCFNPARDLGPRLVALMAGYGGSTFTERGGWWFWGAWLATISGALVGGAMYDIFIFIGGESPINYPRTRRQRSKLKKEAKWRRRLNLGRQRLPSIEEGIKELDE</sequence>
<protein>
    <submittedName>
        <fullName evidence="9">Aquaporin</fullName>
    </submittedName>
</protein>
<evidence type="ECO:0000256" key="4">
    <source>
        <dbReference type="ARBA" id="ARBA00022692"/>
    </source>
</evidence>
<dbReference type="NCBIfam" id="TIGR00861">
    <property type="entry name" value="MIP"/>
    <property type="match status" value="1"/>
</dbReference>
<keyword evidence="4 8" id="KW-0812">Transmembrane</keyword>
<feature type="transmembrane region" description="Helical" evidence="8">
    <location>
        <begin position="412"/>
        <end position="430"/>
    </location>
</feature>
<dbReference type="InterPro" id="IPR050363">
    <property type="entry name" value="MIP/Aquaporin"/>
</dbReference>
<dbReference type="PANTHER" id="PTHR43829:SF24">
    <property type="entry name" value="MIP AQUAPORIN (EUROFUNG)"/>
    <property type="match status" value="1"/>
</dbReference>
<dbReference type="PROSITE" id="PS00221">
    <property type="entry name" value="MIP"/>
    <property type="match status" value="1"/>
</dbReference>
<dbReference type="GO" id="GO:0015254">
    <property type="term" value="F:glycerol channel activity"/>
    <property type="evidence" value="ECO:0007669"/>
    <property type="project" value="TreeGrafter"/>
</dbReference>
<evidence type="ECO:0000256" key="3">
    <source>
        <dbReference type="ARBA" id="ARBA00022448"/>
    </source>
</evidence>
<feature type="transmembrane region" description="Helical" evidence="8">
    <location>
        <begin position="323"/>
        <end position="342"/>
    </location>
</feature>
<dbReference type="VEuPathDB" id="FungiDB:AFLA_006235"/>
<feature type="transmembrane region" description="Helical" evidence="8">
    <location>
        <begin position="382"/>
        <end position="400"/>
    </location>
</feature>
<evidence type="ECO:0000256" key="1">
    <source>
        <dbReference type="ARBA" id="ARBA00004141"/>
    </source>
</evidence>
<keyword evidence="5 8" id="KW-1133">Transmembrane helix</keyword>
<dbReference type="SUPFAM" id="SSF81338">
    <property type="entry name" value="Aquaporin-like"/>
    <property type="match status" value="1"/>
</dbReference>
<dbReference type="PANTHER" id="PTHR43829">
    <property type="entry name" value="AQUAPORIN OR AQUAGLYCEROPORIN RELATED"/>
    <property type="match status" value="1"/>
</dbReference>
<feature type="transmembrane region" description="Helical" evidence="8">
    <location>
        <begin position="282"/>
        <end position="302"/>
    </location>
</feature>
<dbReference type="GO" id="GO:0005886">
    <property type="term" value="C:plasma membrane"/>
    <property type="evidence" value="ECO:0007669"/>
    <property type="project" value="TreeGrafter"/>
</dbReference>
<evidence type="ECO:0000256" key="2">
    <source>
        <dbReference type="ARBA" id="ARBA00006175"/>
    </source>
</evidence>
<dbReference type="Proteomes" id="UP000596276">
    <property type="component" value="Chromosome 3"/>
</dbReference>
<feature type="compositionally biased region" description="Polar residues" evidence="7">
    <location>
        <begin position="25"/>
        <end position="46"/>
    </location>
</feature>
<dbReference type="InterPro" id="IPR022357">
    <property type="entry name" value="MIP_CS"/>
</dbReference>
<evidence type="ECO:0000256" key="7">
    <source>
        <dbReference type="SAM" id="MobiDB-lite"/>
    </source>
</evidence>
<feature type="compositionally biased region" description="Low complexity" evidence="7">
    <location>
        <begin position="76"/>
        <end position="91"/>
    </location>
</feature>
<dbReference type="InterPro" id="IPR000425">
    <property type="entry name" value="MIP"/>
</dbReference>
<feature type="region of interest" description="Disordered" evidence="7">
    <location>
        <begin position="138"/>
        <end position="230"/>
    </location>
</feature>